<accession>M2XJR7</accession>
<reference evidence="1 2" key="2">
    <citation type="journal article" date="2012" name="PLoS Pathog.">
        <title>Diverse lifestyles and strategies of plant pathogenesis encoded in the genomes of eighteen Dothideomycetes fungi.</title>
        <authorList>
            <person name="Ohm R.A."/>
            <person name="Feau N."/>
            <person name="Henrissat B."/>
            <person name="Schoch C.L."/>
            <person name="Horwitz B.A."/>
            <person name="Barry K.W."/>
            <person name="Condon B.J."/>
            <person name="Copeland A.C."/>
            <person name="Dhillon B."/>
            <person name="Glaser F."/>
            <person name="Hesse C.N."/>
            <person name="Kosti I."/>
            <person name="LaButti K."/>
            <person name="Lindquist E.A."/>
            <person name="Lucas S."/>
            <person name="Salamov A.A."/>
            <person name="Bradshaw R.E."/>
            <person name="Ciuffetti L."/>
            <person name="Hamelin R.C."/>
            <person name="Kema G.H.J."/>
            <person name="Lawrence C."/>
            <person name="Scott J.A."/>
            <person name="Spatafora J.W."/>
            <person name="Turgeon B.G."/>
            <person name="de Wit P.J.G.M."/>
            <person name="Zhong S."/>
            <person name="Goodwin S.B."/>
            <person name="Grigoriev I.V."/>
        </authorList>
    </citation>
    <scope>NUCLEOTIDE SEQUENCE [LARGE SCALE GENOMIC DNA]</scope>
    <source>
        <strain evidence="2">NZE10 / CBS 128990</strain>
    </source>
</reference>
<dbReference type="Proteomes" id="UP000016933">
    <property type="component" value="Unassembled WGS sequence"/>
</dbReference>
<evidence type="ECO:0000313" key="2">
    <source>
        <dbReference type="Proteomes" id="UP000016933"/>
    </source>
</evidence>
<protein>
    <submittedName>
        <fullName evidence="1">Uncharacterized protein</fullName>
    </submittedName>
</protein>
<keyword evidence="2" id="KW-1185">Reference proteome</keyword>
<sequence length="185" mass="20675">MCPAAFHWQMLSLHLRALRNMPTLITFLRGKSSTRCYTVCWYGVLSLALHRSGGRFALQRSAEASAVSGCYLQHAWRSSTPRTSRYSRHVQRLPAVDDGTPALYESSAARVPRVASIRCFGFLAGEHSWLGSTVLRPRHHGSPSRWHRAGDIRAPSLVTNFLEQDPDSCHSLRTEGVTSMLAVRN</sequence>
<dbReference type="AlphaFoldDB" id="M2XJR7"/>
<organism evidence="1 2">
    <name type="scientific">Dothistroma septosporum (strain NZE10 / CBS 128990)</name>
    <name type="common">Red band needle blight fungus</name>
    <name type="synonym">Mycosphaerella pini</name>
    <dbReference type="NCBI Taxonomy" id="675120"/>
    <lineage>
        <taxon>Eukaryota</taxon>
        <taxon>Fungi</taxon>
        <taxon>Dikarya</taxon>
        <taxon>Ascomycota</taxon>
        <taxon>Pezizomycotina</taxon>
        <taxon>Dothideomycetes</taxon>
        <taxon>Dothideomycetidae</taxon>
        <taxon>Mycosphaerellales</taxon>
        <taxon>Mycosphaerellaceae</taxon>
        <taxon>Dothistroma</taxon>
    </lineage>
</organism>
<reference evidence="2" key="1">
    <citation type="journal article" date="2012" name="PLoS Genet.">
        <title>The genomes of the fungal plant pathogens Cladosporium fulvum and Dothistroma septosporum reveal adaptation to different hosts and lifestyles but also signatures of common ancestry.</title>
        <authorList>
            <person name="de Wit P.J.G.M."/>
            <person name="van der Burgt A."/>
            <person name="Oekmen B."/>
            <person name="Stergiopoulos I."/>
            <person name="Abd-Elsalam K.A."/>
            <person name="Aerts A.L."/>
            <person name="Bahkali A.H."/>
            <person name="Beenen H.G."/>
            <person name="Chettri P."/>
            <person name="Cox M.P."/>
            <person name="Datema E."/>
            <person name="de Vries R.P."/>
            <person name="Dhillon B."/>
            <person name="Ganley A.R."/>
            <person name="Griffiths S.A."/>
            <person name="Guo Y."/>
            <person name="Hamelin R.C."/>
            <person name="Henrissat B."/>
            <person name="Kabir M.S."/>
            <person name="Jashni M.K."/>
            <person name="Kema G."/>
            <person name="Klaubauf S."/>
            <person name="Lapidus A."/>
            <person name="Levasseur A."/>
            <person name="Lindquist E."/>
            <person name="Mehrabi R."/>
            <person name="Ohm R.A."/>
            <person name="Owen T.J."/>
            <person name="Salamov A."/>
            <person name="Schwelm A."/>
            <person name="Schijlen E."/>
            <person name="Sun H."/>
            <person name="van den Burg H.A."/>
            <person name="van Ham R.C.H.J."/>
            <person name="Zhang S."/>
            <person name="Goodwin S.B."/>
            <person name="Grigoriev I.V."/>
            <person name="Collemare J."/>
            <person name="Bradshaw R.E."/>
        </authorList>
    </citation>
    <scope>NUCLEOTIDE SEQUENCE [LARGE SCALE GENOMIC DNA]</scope>
    <source>
        <strain evidence="2">NZE10 / CBS 128990</strain>
    </source>
</reference>
<name>M2XJR7_DOTSN</name>
<dbReference type="HOGENOM" id="CLU_1461273_0_0_1"/>
<evidence type="ECO:0000313" key="1">
    <source>
        <dbReference type="EMBL" id="EME39702.1"/>
    </source>
</evidence>
<dbReference type="EMBL" id="KB446545">
    <property type="protein sequence ID" value="EME39702.1"/>
    <property type="molecule type" value="Genomic_DNA"/>
</dbReference>
<gene>
    <name evidence="1" type="ORF">DOTSEDRAFT_75374</name>
</gene>
<proteinExistence type="predicted"/>